<evidence type="ECO:0000256" key="2">
    <source>
        <dbReference type="ARBA" id="ARBA00022448"/>
    </source>
</evidence>
<evidence type="ECO:0000313" key="7">
    <source>
        <dbReference type="EMBL" id="KAK9003446.1"/>
    </source>
</evidence>
<keyword evidence="4" id="KW-0653">Protein transport</keyword>
<dbReference type="InterPro" id="IPR004146">
    <property type="entry name" value="DC1"/>
</dbReference>
<dbReference type="InterPro" id="IPR000225">
    <property type="entry name" value="Armadillo"/>
</dbReference>
<accession>A0ABR2QS00</accession>
<dbReference type="Gene3D" id="1.25.10.10">
    <property type="entry name" value="Leucine-rich Repeat Variant"/>
    <property type="match status" value="1"/>
</dbReference>
<protein>
    <recommendedName>
        <fullName evidence="6">DC1 domain-containing protein</fullName>
    </recommendedName>
</protein>
<dbReference type="InterPro" id="IPR046349">
    <property type="entry name" value="C1-like_sf"/>
</dbReference>
<dbReference type="SUPFAM" id="SSF57889">
    <property type="entry name" value="Cysteine-rich domain"/>
    <property type="match status" value="2"/>
</dbReference>
<comment type="similarity">
    <text evidence="1">Belongs to the importin alpha family.</text>
</comment>
<evidence type="ECO:0000256" key="4">
    <source>
        <dbReference type="ARBA" id="ARBA00022927"/>
    </source>
</evidence>
<dbReference type="SUPFAM" id="SSF48371">
    <property type="entry name" value="ARM repeat"/>
    <property type="match status" value="1"/>
</dbReference>
<keyword evidence="3" id="KW-0677">Repeat</keyword>
<dbReference type="Pfam" id="PF00514">
    <property type="entry name" value="Arm"/>
    <property type="match status" value="2"/>
</dbReference>
<feature type="region of interest" description="Disordered" evidence="5">
    <location>
        <begin position="1"/>
        <end position="22"/>
    </location>
</feature>
<dbReference type="Proteomes" id="UP001396334">
    <property type="component" value="Unassembled WGS sequence"/>
</dbReference>
<organism evidence="7 8">
    <name type="scientific">Hibiscus sabdariffa</name>
    <name type="common">roselle</name>
    <dbReference type="NCBI Taxonomy" id="183260"/>
    <lineage>
        <taxon>Eukaryota</taxon>
        <taxon>Viridiplantae</taxon>
        <taxon>Streptophyta</taxon>
        <taxon>Embryophyta</taxon>
        <taxon>Tracheophyta</taxon>
        <taxon>Spermatophyta</taxon>
        <taxon>Magnoliopsida</taxon>
        <taxon>eudicotyledons</taxon>
        <taxon>Gunneridae</taxon>
        <taxon>Pentapetalae</taxon>
        <taxon>rosids</taxon>
        <taxon>malvids</taxon>
        <taxon>Malvales</taxon>
        <taxon>Malvaceae</taxon>
        <taxon>Malvoideae</taxon>
        <taxon>Hibiscus</taxon>
    </lineage>
</organism>
<dbReference type="SMART" id="SM00185">
    <property type="entry name" value="ARM"/>
    <property type="match status" value="2"/>
</dbReference>
<comment type="caution">
    <text evidence="7">The sequence shown here is derived from an EMBL/GenBank/DDBJ whole genome shotgun (WGS) entry which is preliminary data.</text>
</comment>
<gene>
    <name evidence="7" type="ORF">V6N11_061010</name>
</gene>
<evidence type="ECO:0000259" key="6">
    <source>
        <dbReference type="Pfam" id="PF03107"/>
    </source>
</evidence>
<evidence type="ECO:0000256" key="5">
    <source>
        <dbReference type="SAM" id="MobiDB-lite"/>
    </source>
</evidence>
<keyword evidence="8" id="KW-1185">Reference proteome</keyword>
<keyword evidence="2" id="KW-0813">Transport</keyword>
<evidence type="ECO:0000256" key="3">
    <source>
        <dbReference type="ARBA" id="ARBA00022737"/>
    </source>
</evidence>
<dbReference type="InterPro" id="IPR016024">
    <property type="entry name" value="ARM-type_fold"/>
</dbReference>
<dbReference type="PANTHER" id="PTHR23316">
    <property type="entry name" value="IMPORTIN ALPHA"/>
    <property type="match status" value="1"/>
</dbReference>
<evidence type="ECO:0000256" key="1">
    <source>
        <dbReference type="ARBA" id="ARBA00010394"/>
    </source>
</evidence>
<dbReference type="Pfam" id="PF03107">
    <property type="entry name" value="C1_2"/>
    <property type="match status" value="1"/>
</dbReference>
<evidence type="ECO:0000313" key="8">
    <source>
        <dbReference type="Proteomes" id="UP001396334"/>
    </source>
</evidence>
<proteinExistence type="inferred from homology"/>
<dbReference type="InterPro" id="IPR011989">
    <property type="entry name" value="ARM-like"/>
</dbReference>
<name>A0ABR2QS00_9ROSI</name>
<reference evidence="7 8" key="1">
    <citation type="journal article" date="2024" name="G3 (Bethesda)">
        <title>Genome assembly of Hibiscus sabdariffa L. provides insights into metabolisms of medicinal natural products.</title>
        <authorList>
            <person name="Kim T."/>
        </authorList>
    </citation>
    <scope>NUCLEOTIDE SEQUENCE [LARGE SCALE GENOMIC DNA]</scope>
    <source>
        <strain evidence="7">TK-2024</strain>
        <tissue evidence="7">Old leaves</tissue>
    </source>
</reference>
<feature type="domain" description="DC1" evidence="6">
    <location>
        <begin position="33"/>
        <end position="76"/>
    </location>
</feature>
<sequence length="341" mass="38709">MESQEASSEKEMKQNEGSQGTDVTHNLIRPIVHEHELYKVTEELKGNKYCRACRLVLDGASYFCETCGDFYLHEKCSKLSYEIQYPFHSTHPLYLHTLRRPKKDCLIACDECGDICLGFVYWCEQCNFKLDVKCAAPKSHKTGLSQEKKTGKVTGWHHFSHRHKLVLGYCNDPKDETKCTIYELTIFGPAYFCPEQYCYYILHESCLGMPQKIQVPFHLEHMFVIHNFEAAWALTNIASGTFENTKVVIDHGAVPLFVKLLASPNDDVREQSMGNVAGDSPTTRDVVLEMVKAALPVLACLIHSNDEEVLFNACWALSYLSDGTNDQIQTVIEEGLSISEF</sequence>
<dbReference type="EMBL" id="JBBPBN010000034">
    <property type="protein sequence ID" value="KAK9003446.1"/>
    <property type="molecule type" value="Genomic_DNA"/>
</dbReference>